<dbReference type="InterPro" id="IPR011989">
    <property type="entry name" value="ARM-like"/>
</dbReference>
<dbReference type="Gene3D" id="1.10.1000.11">
    <property type="entry name" value="Arf Nucleotide-binding Site Opener,domain 2"/>
    <property type="match status" value="1"/>
</dbReference>
<dbReference type="GO" id="GO:0016020">
    <property type="term" value="C:membrane"/>
    <property type="evidence" value="ECO:0007669"/>
    <property type="project" value="UniProtKB-SubCell"/>
</dbReference>
<dbReference type="Pfam" id="PF09324">
    <property type="entry name" value="Sec7-like_HDS"/>
    <property type="match status" value="1"/>
</dbReference>
<keyword evidence="12" id="KW-1185">Reference proteome</keyword>
<dbReference type="Proteomes" id="UP001457282">
    <property type="component" value="Unassembled WGS sequence"/>
</dbReference>
<dbReference type="Pfam" id="PF12783">
    <property type="entry name" value="Sec7-like_HUS"/>
    <property type="match status" value="1"/>
</dbReference>
<keyword evidence="8" id="KW-0472">Membrane</keyword>
<evidence type="ECO:0000256" key="8">
    <source>
        <dbReference type="ARBA" id="ARBA00023136"/>
    </source>
</evidence>
<dbReference type="InterPro" id="IPR032817">
    <property type="entry name" value="Mon2_C"/>
</dbReference>
<comment type="caution">
    <text evidence="11">The sequence shown here is derived from an EMBL/GenBank/DDBJ whole genome shotgun (WGS) entry which is preliminary data.</text>
</comment>
<dbReference type="GO" id="GO:0005802">
    <property type="term" value="C:trans-Golgi network"/>
    <property type="evidence" value="ECO:0007669"/>
    <property type="project" value="TreeGrafter"/>
</dbReference>
<dbReference type="InterPro" id="IPR015403">
    <property type="entry name" value="Mon2/Sec7/BIG1-like_HDS"/>
</dbReference>
<dbReference type="Pfam" id="PF20252">
    <property type="entry name" value="BIG2_C"/>
    <property type="match status" value="1"/>
</dbReference>
<evidence type="ECO:0000256" key="3">
    <source>
        <dbReference type="ARBA" id="ARBA00011738"/>
    </source>
</evidence>
<reference evidence="11 12" key="1">
    <citation type="journal article" date="2023" name="G3 (Bethesda)">
        <title>A chromosome-length genome assembly and annotation of blackberry (Rubus argutus, cv. 'Hillquist').</title>
        <authorList>
            <person name="Bruna T."/>
            <person name="Aryal R."/>
            <person name="Dudchenko O."/>
            <person name="Sargent D.J."/>
            <person name="Mead D."/>
            <person name="Buti M."/>
            <person name="Cavallini A."/>
            <person name="Hytonen T."/>
            <person name="Andres J."/>
            <person name="Pham M."/>
            <person name="Weisz D."/>
            <person name="Mascagni F."/>
            <person name="Usai G."/>
            <person name="Natali L."/>
            <person name="Bassil N."/>
            <person name="Fernandez G.E."/>
            <person name="Lomsadze A."/>
            <person name="Armour M."/>
            <person name="Olukolu B."/>
            <person name="Poorten T."/>
            <person name="Britton C."/>
            <person name="Davik J."/>
            <person name="Ashrafi H."/>
            <person name="Aiden E.L."/>
            <person name="Borodovsky M."/>
            <person name="Worthington M."/>
        </authorList>
    </citation>
    <scope>NUCLEOTIDE SEQUENCE [LARGE SCALE GENOMIC DNA]</scope>
    <source>
        <strain evidence="11">PI 553951</strain>
    </source>
</reference>
<dbReference type="InterPro" id="IPR046455">
    <property type="entry name" value="Sec7/BIG1-like_C"/>
</dbReference>
<dbReference type="GO" id="GO:0032012">
    <property type="term" value="P:regulation of ARF protein signal transduction"/>
    <property type="evidence" value="ECO:0007669"/>
    <property type="project" value="InterPro"/>
</dbReference>
<gene>
    <name evidence="11" type="ORF">M0R45_010006</name>
</gene>
<sequence>MSASQTLGGVSRAGRLLGPSLDKIIKNAAWRKHSHLVSACKSALDKLDSLSDSSVNDPNSPIAGFSFADSESVLGPVLLAIDSCYPKVVEPAIECAFKLFSVGLFRGEIDTAAPKFVIFKLIESVCKCGGLGEEAIELAVLRVLLAAVRSPLVVIRGDCLVNIVRTCYNVYLGGLNGTNQICAKSVLAQIMVIVFTRVEEDAMNVNISRVSVSELLEFTDKNLNEGSSVLFCQNFINEVMEASYGGSDNSKMVTAPSPKRLQNGNAVGRSESGVGETKDGAESDEGGSSKIRDDGFLLFKNLCKLSMKFSSQEHSDDQILLRGKILSLELLKVVMDNGGPIWRSNERFLNGIKQFLCLSLLKNSALSVMAIFQLQCSIFTSLLSKFRSGLKSEIGIFFPMLVLRVLENVLQPSFLQKMTVLNLLEKISQDSEIIIDIFVNYDCDVDAPNIFERIVNGLLKTALGPPSGSTTTLSPVQDITFRHESVKCLVNIIKSMGTWMDKQRLGDSYLPNTNESDTSAEKTENHLTLNTEEGAALDNEIHPEGNSDAATLEQRRAFKIELQKGISLFNRKPSKGIEFLISTKKIGGSPADVASFLKNNTTSLNETMIGDYLGEREEFSLKVMHSYVDSFNFKGMDFGEAIRFFLRGFKLPGEAQKIDRIMEKFAERYCKCSPNSFTSADTAYVLAYSVIMLNTDAHNIMVKDKMTKADFIRNNRGIDDGKDLPEEYLGALYDQIVKNEIKMKADSSIPQSKQENSFNRLLGLDGILNLVTGKQTEEKALGANGLLIKDIQEQFKAKSGKSESAYHSVTDVAILRFMVEVCWGPMLAAFSVTLDQSDDRLATSQCLLGFRHAIHVTALMGMQTQRDAFVTSMAKFTYLHNAADMRQKNVDAVKAIITIAIEDGNHLQEAWEHILTCLSRIEHLQLLGEGAPTDATFFSGSNVETDDKSPKPIGFASLKKKGTLQNPAVMAVVRGGSYDSTSIGINTSGLVSPEQINNFILNLNLLDQIGNFELNHVFAHSQSLNSEAIVAFVKALCKVSMSELQSPTDPRVFSLTKIVEIAHYNMNRIRLVWSRIWNVLSDFFVSVGLSENLSVAIFVMDSLRQLAMKFLEREELANYNFQNEFLRPFVIVMQKSSSTEIRELIVRCISQMVLSRVSNVKSGWKSVFMVFTTAAADERKNIVLLAFETMEKIVREYFPYITETETLTFTDCVRCLLTFTNSRFNSDVSLNAIAFLRFCAVKLAEGGLVYNKNSEDDGSSIPIINENASTVENFNDKDDHASFWVPLLTGLSKLTSDPRSAIRKGSLEVLFNILKDHGHLFSHQFWTAVFNSVIFPIFNGVFDKKDADKNNVQSPISLLPRPEGSTWDSETSAVAADCLIDLFVSFYDVVRSQLSSVISILTGLIRSPVQGPATTGVAALVRLASEVGSRLSEDEWREIFLALKEAATSAVPGFLKVLRTMDNINVPGLSESFSDIDMSSDQGYSNEDLEDDNWQTASYVVSRMKSHVAMQLLILQVAADLYKIHLETLSAANIAVLLEVFSLISSHAHQLNSETILQKKLEKVCSILELSAPPIVHFENESYKNYLNFLQNALVDNPSLSEEMNIKAQLVAVCENILQIYLNCTELQSAEKKPTGQPVLRWILPLGTAKKEELATRTFLAVLALQALSGLEKASFRRHVSQLFPLLVDLVKSEHTSGEVQHVLSNIFQSCIGPIIIE</sequence>
<accession>A0AAW1Y6Q8</accession>
<evidence type="ECO:0000256" key="1">
    <source>
        <dbReference type="ARBA" id="ARBA00004287"/>
    </source>
</evidence>
<feature type="domain" description="SEC7" evidence="10">
    <location>
        <begin position="551"/>
        <end position="739"/>
    </location>
</feature>
<keyword evidence="7" id="KW-0653">Protein transport</keyword>
<dbReference type="CDD" id="cd00171">
    <property type="entry name" value="Sec7"/>
    <property type="match status" value="1"/>
</dbReference>
<dbReference type="SUPFAM" id="SSF48371">
    <property type="entry name" value="ARM repeat"/>
    <property type="match status" value="1"/>
</dbReference>
<evidence type="ECO:0000259" key="10">
    <source>
        <dbReference type="PROSITE" id="PS50190"/>
    </source>
</evidence>
<evidence type="ECO:0000256" key="2">
    <source>
        <dbReference type="ARBA" id="ARBA00004514"/>
    </source>
</evidence>
<evidence type="ECO:0000313" key="11">
    <source>
        <dbReference type="EMBL" id="KAK9944436.1"/>
    </source>
</evidence>
<protein>
    <recommendedName>
        <fullName evidence="10">SEC7 domain-containing protein</fullName>
    </recommendedName>
</protein>
<dbReference type="GO" id="GO:0015031">
    <property type="term" value="P:protein transport"/>
    <property type="evidence" value="ECO:0007669"/>
    <property type="project" value="UniProtKB-KW"/>
</dbReference>
<dbReference type="InterPro" id="IPR023394">
    <property type="entry name" value="Sec7_C_sf"/>
</dbReference>
<dbReference type="Pfam" id="PF16206">
    <property type="entry name" value="Mon2_C"/>
    <property type="match status" value="1"/>
</dbReference>
<dbReference type="PANTHER" id="PTHR10663:SF108">
    <property type="entry name" value="BREFELDIN A-INHIBITED GUANINE NUCLEOTIDE-EXCHANGE PROTEIN 1"/>
    <property type="match status" value="1"/>
</dbReference>
<dbReference type="FunFam" id="1.10.220.20:FF:000002">
    <property type="entry name" value="Brefeldin A-inhibited guanine nucleotide-exchange protein 1"/>
    <property type="match status" value="1"/>
</dbReference>
<dbReference type="InterPro" id="IPR032691">
    <property type="entry name" value="Mon2/Sec7/BIG1-like_HUS"/>
</dbReference>
<feature type="region of interest" description="Disordered" evidence="9">
    <location>
        <begin position="247"/>
        <end position="288"/>
    </location>
</feature>
<dbReference type="SUPFAM" id="SSF48425">
    <property type="entry name" value="Sec7 domain"/>
    <property type="match status" value="1"/>
</dbReference>
<evidence type="ECO:0000256" key="9">
    <source>
        <dbReference type="SAM" id="MobiDB-lite"/>
    </source>
</evidence>
<dbReference type="InterPro" id="IPR000904">
    <property type="entry name" value="Sec7_dom"/>
</dbReference>
<comment type="subunit">
    <text evidence="3">Homodimer.</text>
</comment>
<evidence type="ECO:0000256" key="4">
    <source>
        <dbReference type="ARBA" id="ARBA00022448"/>
    </source>
</evidence>
<dbReference type="InterPro" id="IPR016024">
    <property type="entry name" value="ARM-type_fold"/>
</dbReference>
<dbReference type="PROSITE" id="PS50190">
    <property type="entry name" value="SEC7"/>
    <property type="match status" value="1"/>
</dbReference>
<evidence type="ECO:0000313" key="12">
    <source>
        <dbReference type="Proteomes" id="UP001457282"/>
    </source>
</evidence>
<proteinExistence type="predicted"/>
<dbReference type="EMBL" id="JBEDUW010000002">
    <property type="protein sequence ID" value="KAK9944436.1"/>
    <property type="molecule type" value="Genomic_DNA"/>
</dbReference>
<evidence type="ECO:0000256" key="5">
    <source>
        <dbReference type="ARBA" id="ARBA00022490"/>
    </source>
</evidence>
<keyword evidence="6" id="KW-0344">Guanine-nucleotide releasing factor</keyword>
<evidence type="ECO:0000256" key="7">
    <source>
        <dbReference type="ARBA" id="ARBA00022927"/>
    </source>
</evidence>
<dbReference type="InterPro" id="IPR035999">
    <property type="entry name" value="Sec7_dom_sf"/>
</dbReference>
<dbReference type="GO" id="GO:0005829">
    <property type="term" value="C:cytosol"/>
    <property type="evidence" value="ECO:0007669"/>
    <property type="project" value="UniProtKB-SubCell"/>
</dbReference>
<dbReference type="Gene3D" id="1.25.10.10">
    <property type="entry name" value="Leucine-rich Repeat Variant"/>
    <property type="match status" value="1"/>
</dbReference>
<dbReference type="InterPro" id="IPR032629">
    <property type="entry name" value="DCB_dom"/>
</dbReference>
<dbReference type="PANTHER" id="PTHR10663">
    <property type="entry name" value="GUANYL-NUCLEOTIDE EXCHANGE FACTOR"/>
    <property type="match status" value="1"/>
</dbReference>
<dbReference type="GO" id="GO:0005085">
    <property type="term" value="F:guanyl-nucleotide exchange factor activity"/>
    <property type="evidence" value="ECO:0007669"/>
    <property type="project" value="UniProtKB-KW"/>
</dbReference>
<organism evidence="11 12">
    <name type="scientific">Rubus argutus</name>
    <name type="common">Southern blackberry</name>
    <dbReference type="NCBI Taxonomy" id="59490"/>
    <lineage>
        <taxon>Eukaryota</taxon>
        <taxon>Viridiplantae</taxon>
        <taxon>Streptophyta</taxon>
        <taxon>Embryophyta</taxon>
        <taxon>Tracheophyta</taxon>
        <taxon>Spermatophyta</taxon>
        <taxon>Magnoliopsida</taxon>
        <taxon>eudicotyledons</taxon>
        <taxon>Gunneridae</taxon>
        <taxon>Pentapetalae</taxon>
        <taxon>rosids</taxon>
        <taxon>fabids</taxon>
        <taxon>Rosales</taxon>
        <taxon>Rosaceae</taxon>
        <taxon>Rosoideae</taxon>
        <taxon>Rosoideae incertae sedis</taxon>
        <taxon>Rubus</taxon>
    </lineage>
</organism>
<dbReference type="FunFam" id="1.10.1000.11:FF:000005">
    <property type="entry name" value="Brefeldin A-inhibited guanine nucleotide-exchange 1"/>
    <property type="match status" value="1"/>
</dbReference>
<dbReference type="Gene3D" id="1.10.220.20">
    <property type="match status" value="1"/>
</dbReference>
<dbReference type="Pfam" id="PF16213">
    <property type="entry name" value="DCB"/>
    <property type="match status" value="1"/>
</dbReference>
<keyword evidence="4" id="KW-0813">Transport</keyword>
<evidence type="ECO:0000256" key="6">
    <source>
        <dbReference type="ARBA" id="ARBA00022658"/>
    </source>
</evidence>
<comment type="subcellular location">
    <subcellularLocation>
        <location evidence="2">Cytoplasm</location>
        <location evidence="2">Cytosol</location>
    </subcellularLocation>
    <subcellularLocation>
        <location evidence="1">Membrane</location>
        <topology evidence="1">Peripheral membrane protein</topology>
        <orientation evidence="1">Cytoplasmic side</orientation>
    </subcellularLocation>
</comment>
<dbReference type="SMART" id="SM00222">
    <property type="entry name" value="Sec7"/>
    <property type="match status" value="1"/>
</dbReference>
<dbReference type="Pfam" id="PF01369">
    <property type="entry name" value="Sec7"/>
    <property type="match status" value="1"/>
</dbReference>
<keyword evidence="5" id="KW-0963">Cytoplasm</keyword>
<name>A0AAW1Y6Q8_RUBAR</name>